<reference evidence="1 3" key="2">
    <citation type="submission" date="2015-03" db="EMBL/GenBank/DDBJ databases">
        <authorList>
            <consortium name="Pathogen Informatics"/>
            <person name="Murphy D."/>
        </authorList>
    </citation>
    <scope>NUCLEOTIDE SEQUENCE [LARGE SCALE GENOMIC DNA]</scope>
    <source>
        <strain evidence="1 3">IP08791</strain>
    </source>
</reference>
<dbReference type="EMBL" id="CQEH01000003">
    <property type="protein sequence ID" value="CNK70523.1"/>
    <property type="molecule type" value="Genomic_DNA"/>
</dbReference>
<dbReference type="EC" id="3.4.13.9" evidence="2"/>
<dbReference type="Proteomes" id="UP000041595">
    <property type="component" value="Unassembled WGS sequence"/>
</dbReference>
<evidence type="ECO:0000313" key="3">
    <source>
        <dbReference type="Proteomes" id="UP000038647"/>
    </source>
</evidence>
<accession>A0A0T9U2T5</accession>
<reference evidence="2 4" key="1">
    <citation type="submission" date="2015-03" db="EMBL/GenBank/DDBJ databases">
        <authorList>
            <person name="Murphy D."/>
        </authorList>
    </citation>
    <scope>NUCLEOTIDE SEQUENCE [LARGE SCALE GENOMIC DNA]</scope>
    <source>
        <strain evidence="2 4">IP06005</strain>
    </source>
</reference>
<dbReference type="eggNOG" id="COG1228">
    <property type="taxonomic scope" value="Bacteria"/>
</dbReference>
<dbReference type="AlphaFoldDB" id="A0A0T9U2T5"/>
<dbReference type="STRING" id="1453495.AT01_3156"/>
<evidence type="ECO:0000313" key="1">
    <source>
        <dbReference type="EMBL" id="CNK70523.1"/>
    </source>
</evidence>
<proteinExistence type="predicted"/>
<keyword evidence="2" id="KW-0645">Protease</keyword>
<protein>
    <submittedName>
        <fullName evidence="2">Prolidase</fullName>
        <ecNumber evidence="2">3.4.13.9</ecNumber>
    </submittedName>
</protein>
<evidence type="ECO:0000313" key="4">
    <source>
        <dbReference type="Proteomes" id="UP000041595"/>
    </source>
</evidence>
<evidence type="ECO:0000313" key="2">
    <source>
        <dbReference type="EMBL" id="CNL16397.1"/>
    </source>
</evidence>
<dbReference type="EMBL" id="CQEJ01000011">
    <property type="protein sequence ID" value="CNL16397.1"/>
    <property type="molecule type" value="Genomic_DNA"/>
</dbReference>
<keyword evidence="2" id="KW-0378">Hydrolase</keyword>
<dbReference type="Proteomes" id="UP000038647">
    <property type="component" value="Unassembled WGS sequence"/>
</dbReference>
<dbReference type="GO" id="GO:0102009">
    <property type="term" value="F:proline dipeptidase activity"/>
    <property type="evidence" value="ECO:0007669"/>
    <property type="project" value="UniProtKB-EC"/>
</dbReference>
<keyword evidence="3" id="KW-1185">Reference proteome</keyword>
<sequence>MSHMPLIQLPPTHGEGCLCNSPAFVRINTVFSQKAAQSTPITAAAVAAAVPGAKPQKRDIAANAVRVMAFINVRVFDGVSDKLRDGLRVLVEGNYLMPGWQPGKGHN</sequence>
<keyword evidence="2" id="KW-0224">Dipeptidase</keyword>
<organism evidence="2 4">
    <name type="scientific">Yersinia aldovae</name>
    <dbReference type="NCBI Taxonomy" id="29483"/>
    <lineage>
        <taxon>Bacteria</taxon>
        <taxon>Pseudomonadati</taxon>
        <taxon>Pseudomonadota</taxon>
        <taxon>Gammaproteobacteria</taxon>
        <taxon>Enterobacterales</taxon>
        <taxon>Yersiniaceae</taxon>
        <taxon>Yersinia</taxon>
    </lineage>
</organism>
<gene>
    <name evidence="2" type="ORF">ERS137965_02241</name>
    <name evidence="1" type="ORF">ERS137966_01021</name>
</gene>
<name>A0A0T9U2T5_YERAL</name>